<keyword evidence="1" id="KW-0812">Transmembrane</keyword>
<evidence type="ECO:0000256" key="1">
    <source>
        <dbReference type="SAM" id="Phobius"/>
    </source>
</evidence>
<keyword evidence="1" id="KW-0472">Membrane</keyword>
<feature type="transmembrane region" description="Helical" evidence="1">
    <location>
        <begin position="115"/>
        <end position="133"/>
    </location>
</feature>
<gene>
    <name evidence="2" type="ORF">DCO17_02755</name>
</gene>
<evidence type="ECO:0000313" key="2">
    <source>
        <dbReference type="EMBL" id="QKM64244.1"/>
    </source>
</evidence>
<keyword evidence="1" id="KW-1133">Transmembrane helix</keyword>
<evidence type="ECO:0008006" key="4">
    <source>
        <dbReference type="Google" id="ProtNLM"/>
    </source>
</evidence>
<dbReference type="AlphaFoldDB" id="A0A6M9PPE1"/>
<dbReference type="EMBL" id="CP028942">
    <property type="protein sequence ID" value="QKM64244.1"/>
    <property type="molecule type" value="Genomic_DNA"/>
</dbReference>
<protein>
    <recommendedName>
        <fullName evidence="4">DUF4405 domain-containing protein</fullName>
    </recommendedName>
</protein>
<organism evidence="2 3">
    <name type="scientific">Polynucleobacter tropicus</name>
    <dbReference type="NCBI Taxonomy" id="1743174"/>
    <lineage>
        <taxon>Bacteria</taxon>
        <taxon>Pseudomonadati</taxon>
        <taxon>Pseudomonadota</taxon>
        <taxon>Betaproteobacteria</taxon>
        <taxon>Burkholderiales</taxon>
        <taxon>Burkholderiaceae</taxon>
        <taxon>Polynucleobacter</taxon>
    </lineage>
</organism>
<accession>A0A6M9PPE1</accession>
<dbReference type="KEGG" id="ptrp:DCO17_02755"/>
<name>A0A6M9PPE1_9BURK</name>
<reference evidence="2 3" key="1">
    <citation type="submission" date="2018-04" db="EMBL/GenBank/DDBJ databases">
        <title>Polynucleobacter sp. UH21B genome.</title>
        <authorList>
            <person name="Hahn M.W."/>
        </authorList>
    </citation>
    <scope>NUCLEOTIDE SEQUENCE [LARGE SCALE GENOMIC DNA]</scope>
    <source>
        <strain evidence="2 3">MWH-UH21B</strain>
    </source>
</reference>
<feature type="transmembrane region" description="Helical" evidence="1">
    <location>
        <begin position="50"/>
        <end position="70"/>
    </location>
</feature>
<dbReference type="Proteomes" id="UP000503312">
    <property type="component" value="Chromosome"/>
</dbReference>
<proteinExistence type="predicted"/>
<feature type="transmembrane region" description="Helical" evidence="1">
    <location>
        <begin position="82"/>
        <end position="103"/>
    </location>
</feature>
<dbReference type="RefSeq" id="WP_173955286.1">
    <property type="nucleotide sequence ID" value="NZ_CP028942.1"/>
</dbReference>
<sequence>MKKHGLGKMPNWQRWFTISVLCVCSLSGIAFLLGHEFHISRALLGDRTVLIMHGVSAAIALIAFGTVLPFHIKAGLKAKKNLISGISQLIFLAILIITAMLLYYGPEELHQGSGITHWTLGLIFFAIFIFHGITRSIGASTPSSSP</sequence>
<evidence type="ECO:0000313" key="3">
    <source>
        <dbReference type="Proteomes" id="UP000503312"/>
    </source>
</evidence>
<keyword evidence="3" id="KW-1185">Reference proteome</keyword>